<name>A0A9N9JTX8_9GLOM</name>
<protein>
    <submittedName>
        <fullName evidence="1">15107_t:CDS:1</fullName>
    </submittedName>
</protein>
<dbReference type="AlphaFoldDB" id="A0A9N9JTX8"/>
<proteinExistence type="predicted"/>
<comment type="caution">
    <text evidence="1">The sequence shown here is derived from an EMBL/GenBank/DDBJ whole genome shotgun (WGS) entry which is preliminary data.</text>
</comment>
<accession>A0A9N9JTX8</accession>
<gene>
    <name evidence="1" type="ORF">RFULGI_LOCUS16973</name>
</gene>
<evidence type="ECO:0000313" key="2">
    <source>
        <dbReference type="Proteomes" id="UP000789396"/>
    </source>
</evidence>
<reference evidence="1" key="1">
    <citation type="submission" date="2021-06" db="EMBL/GenBank/DDBJ databases">
        <authorList>
            <person name="Kallberg Y."/>
            <person name="Tangrot J."/>
            <person name="Rosling A."/>
        </authorList>
    </citation>
    <scope>NUCLEOTIDE SEQUENCE</scope>
    <source>
        <strain evidence="1">IN212</strain>
    </source>
</reference>
<dbReference type="Proteomes" id="UP000789396">
    <property type="component" value="Unassembled WGS sequence"/>
</dbReference>
<dbReference type="OrthoDB" id="2441719at2759"/>
<evidence type="ECO:0000313" key="1">
    <source>
        <dbReference type="EMBL" id="CAG8793391.1"/>
    </source>
</evidence>
<feature type="non-terminal residue" evidence="1">
    <location>
        <position position="83"/>
    </location>
</feature>
<organism evidence="1 2">
    <name type="scientific">Racocetra fulgida</name>
    <dbReference type="NCBI Taxonomy" id="60492"/>
    <lineage>
        <taxon>Eukaryota</taxon>
        <taxon>Fungi</taxon>
        <taxon>Fungi incertae sedis</taxon>
        <taxon>Mucoromycota</taxon>
        <taxon>Glomeromycotina</taxon>
        <taxon>Glomeromycetes</taxon>
        <taxon>Diversisporales</taxon>
        <taxon>Gigasporaceae</taxon>
        <taxon>Racocetra</taxon>
    </lineage>
</organism>
<keyword evidence="2" id="KW-1185">Reference proteome</keyword>
<sequence>MEIYVKYVGVMKNNLQKDWYNDLGDNGHNSRVTNFFGVTQDPQIRDFMLVIDFVRDGNLHQFLLNHNELNSTKMQPGRPPLSA</sequence>
<dbReference type="EMBL" id="CAJVPZ010063557">
    <property type="protein sequence ID" value="CAG8793391.1"/>
    <property type="molecule type" value="Genomic_DNA"/>
</dbReference>